<accession>A0ABQ8UM54</accession>
<dbReference type="EMBL" id="JAPMOS010000014">
    <property type="protein sequence ID" value="KAJ4460255.1"/>
    <property type="molecule type" value="Genomic_DNA"/>
</dbReference>
<dbReference type="PANTHER" id="PTHR21347">
    <property type="entry name" value="CLEFT LIP AND PALATE ASSOCIATED TRANSMEMBRANE PROTEIN-RELATED"/>
    <property type="match status" value="1"/>
</dbReference>
<evidence type="ECO:0000313" key="8">
    <source>
        <dbReference type="Proteomes" id="UP001141327"/>
    </source>
</evidence>
<keyword evidence="4 6" id="KW-1133">Transmembrane helix</keyword>
<feature type="transmembrane region" description="Helical" evidence="6">
    <location>
        <begin position="446"/>
        <end position="464"/>
    </location>
</feature>
<dbReference type="Proteomes" id="UP001141327">
    <property type="component" value="Unassembled WGS sequence"/>
</dbReference>
<keyword evidence="8" id="KW-1185">Reference proteome</keyword>
<comment type="similarity">
    <text evidence="2">Belongs to the CLPTM1 family.</text>
</comment>
<feature type="transmembrane region" description="Helical" evidence="6">
    <location>
        <begin position="371"/>
        <end position="386"/>
    </location>
</feature>
<feature type="transmembrane region" description="Helical" evidence="6">
    <location>
        <begin position="330"/>
        <end position="350"/>
    </location>
</feature>
<proteinExistence type="inferred from homology"/>
<evidence type="ECO:0000313" key="7">
    <source>
        <dbReference type="EMBL" id="KAJ4460255.1"/>
    </source>
</evidence>
<feature type="transmembrane region" description="Helical" evidence="6">
    <location>
        <begin position="514"/>
        <end position="532"/>
    </location>
</feature>
<dbReference type="Pfam" id="PF05602">
    <property type="entry name" value="CLPTM1"/>
    <property type="match status" value="1"/>
</dbReference>
<evidence type="ECO:0000256" key="2">
    <source>
        <dbReference type="ARBA" id="ARBA00009310"/>
    </source>
</evidence>
<reference evidence="7" key="1">
    <citation type="journal article" date="2022" name="bioRxiv">
        <title>Genomics of Preaxostyla Flagellates Illuminates Evolutionary Transitions and the Path Towards Mitochondrial Loss.</title>
        <authorList>
            <person name="Novak L.V.F."/>
            <person name="Treitli S.C."/>
            <person name="Pyrih J."/>
            <person name="Halakuc P."/>
            <person name="Pipaliya S.V."/>
            <person name="Vacek V."/>
            <person name="Brzon O."/>
            <person name="Soukal P."/>
            <person name="Eme L."/>
            <person name="Dacks J.B."/>
            <person name="Karnkowska A."/>
            <person name="Elias M."/>
            <person name="Hampl V."/>
        </authorList>
    </citation>
    <scope>NUCLEOTIDE SEQUENCE</scope>
    <source>
        <strain evidence="7">RCP-MX</strain>
    </source>
</reference>
<evidence type="ECO:0000256" key="3">
    <source>
        <dbReference type="ARBA" id="ARBA00022692"/>
    </source>
</evidence>
<comment type="subcellular location">
    <subcellularLocation>
        <location evidence="1">Membrane</location>
        <topology evidence="1">Multi-pass membrane protein</topology>
    </subcellularLocation>
</comment>
<name>A0ABQ8UM54_9EUKA</name>
<feature type="transmembrane region" description="Helical" evidence="6">
    <location>
        <begin position="484"/>
        <end position="502"/>
    </location>
</feature>
<gene>
    <name evidence="7" type="ORF">PAPYR_3652</name>
</gene>
<organism evidence="7 8">
    <name type="scientific">Paratrimastix pyriformis</name>
    <dbReference type="NCBI Taxonomy" id="342808"/>
    <lineage>
        <taxon>Eukaryota</taxon>
        <taxon>Metamonada</taxon>
        <taxon>Preaxostyla</taxon>
        <taxon>Paratrimastigidae</taxon>
        <taxon>Paratrimastix</taxon>
    </lineage>
</organism>
<evidence type="ECO:0000256" key="5">
    <source>
        <dbReference type="ARBA" id="ARBA00023136"/>
    </source>
</evidence>
<comment type="caution">
    <text evidence="7">The sequence shown here is derived from an EMBL/GenBank/DDBJ whole genome shotgun (WGS) entry which is preliminary data.</text>
</comment>
<evidence type="ECO:0000256" key="6">
    <source>
        <dbReference type="SAM" id="Phobius"/>
    </source>
</evidence>
<keyword evidence="3 6" id="KW-0812">Transmembrane</keyword>
<keyword evidence="5 6" id="KW-0472">Membrane</keyword>
<sequence length="648" mass="73565">MGLKEFVQSQYFPLVLTGLLVLGVFRVSNLAQNSPSTNMTTPRVPAKTPTPPAFLAPFMPQVPTTSEFDRLPQGTVLPNMFRPEDRMELLVYTSLDSNAPSSYEHPIWQKKLTYGDGPSNNIEYNYTFTAEESTALKSNQSLYVHAFLCRAGRHPDPASPAHTASGCVSTVHAFNRHIPRGRITHNRNLLAEEHVEISPEQLALEEAQSKELVSVLVPVMALTTVFDTATYTVGRMPPQVVGALKLRGTSYAPIFYVNEFWVTSDDLVPLNESTPDSVMQVRMSHNVQSPRTYQFLFSMLRSFEMQGAMMGMGESDIDSIKHMLKDTNPLLLGVTVLVTLLHSVFDFLAFKNDISFWKNNKNLEGLSVRSIFLNIGQNAIIFLYLLDSKETSTMILISNFVSLVIEVWKLKKAVILEVKWYGNLPYLTFKDRSTYSSRTKEHDVKAHRWLMITLVPLVIGYSIYSLIYECPSIPLAPVKKPRCSSFAAFFVFVTLSLCALPLPRRAAHKSWYSWILASLVGTVYTFGFIAMTPQLFINYKLKSVAHLPWKTFIYKFLNTIVDDFFAFIIKMPLLHRIACFRDDVVFVIFLVQWWIYPVDKTRANEVGPLLLHVPLPPVPAEISLWLPDQLLPEVEDGKRKQIFLSQRN</sequence>
<protein>
    <submittedName>
        <fullName evidence="7">Transmembrane CLPTM1 family protein</fullName>
    </submittedName>
</protein>
<dbReference type="PANTHER" id="PTHR21347:SF0">
    <property type="entry name" value="LIPID SCRAMBLASE CLPTM1L"/>
    <property type="match status" value="1"/>
</dbReference>
<evidence type="ECO:0000256" key="1">
    <source>
        <dbReference type="ARBA" id="ARBA00004141"/>
    </source>
</evidence>
<feature type="transmembrane region" description="Helical" evidence="6">
    <location>
        <begin position="552"/>
        <end position="569"/>
    </location>
</feature>
<evidence type="ECO:0000256" key="4">
    <source>
        <dbReference type="ARBA" id="ARBA00022989"/>
    </source>
</evidence>
<dbReference type="InterPro" id="IPR008429">
    <property type="entry name" value="CLPTM1"/>
</dbReference>